<accession>A0ABS1SMV3</accession>
<evidence type="ECO:0000256" key="2">
    <source>
        <dbReference type="ARBA" id="ARBA00023125"/>
    </source>
</evidence>
<keyword evidence="1" id="KW-0805">Transcription regulation</keyword>
<dbReference type="PANTHER" id="PTHR46797">
    <property type="entry name" value="HTH-TYPE TRANSCRIPTIONAL REGULATOR"/>
    <property type="match status" value="1"/>
</dbReference>
<dbReference type="Proteomes" id="UP001646141">
    <property type="component" value="Unassembled WGS sequence"/>
</dbReference>
<evidence type="ECO:0000313" key="5">
    <source>
        <dbReference type="EMBL" id="MBL3689497.1"/>
    </source>
</evidence>
<dbReference type="EMBL" id="QYAD01000001">
    <property type="protein sequence ID" value="MBL3689497.1"/>
    <property type="molecule type" value="Genomic_DNA"/>
</dbReference>
<comment type="caution">
    <text evidence="5">The sequence shown here is derived from an EMBL/GenBank/DDBJ whole genome shotgun (WGS) entry which is preliminary data.</text>
</comment>
<evidence type="ECO:0000256" key="3">
    <source>
        <dbReference type="ARBA" id="ARBA00023163"/>
    </source>
</evidence>
<dbReference type="InterPro" id="IPR001387">
    <property type="entry name" value="Cro/C1-type_HTH"/>
</dbReference>
<dbReference type="InterPro" id="IPR010982">
    <property type="entry name" value="Lambda_DNA-bd_dom_sf"/>
</dbReference>
<sequence length="88" mass="9862">MDLNVMSDPAAEILKQILASNLRSYRKGRGISQSALAHELELDTRYYSGIERGEWNLTFETVGNIADRLGLHPLDLITGHEPPPEDDE</sequence>
<keyword evidence="2" id="KW-0238">DNA-binding</keyword>
<dbReference type="SUPFAM" id="SSF47413">
    <property type="entry name" value="lambda repressor-like DNA-binding domains"/>
    <property type="match status" value="1"/>
</dbReference>
<organism evidence="5 6">
    <name type="scientific">Leucobacter chromiireducens subsp. chromiireducens</name>
    <dbReference type="NCBI Taxonomy" id="660067"/>
    <lineage>
        <taxon>Bacteria</taxon>
        <taxon>Bacillati</taxon>
        <taxon>Actinomycetota</taxon>
        <taxon>Actinomycetes</taxon>
        <taxon>Micrococcales</taxon>
        <taxon>Microbacteriaceae</taxon>
        <taxon>Leucobacter</taxon>
    </lineage>
</organism>
<evidence type="ECO:0000256" key="1">
    <source>
        <dbReference type="ARBA" id="ARBA00023015"/>
    </source>
</evidence>
<dbReference type="CDD" id="cd00093">
    <property type="entry name" value="HTH_XRE"/>
    <property type="match status" value="1"/>
</dbReference>
<dbReference type="InterPro" id="IPR050807">
    <property type="entry name" value="TransReg_Diox_bact_type"/>
</dbReference>
<evidence type="ECO:0000259" key="4">
    <source>
        <dbReference type="PROSITE" id="PS50943"/>
    </source>
</evidence>
<protein>
    <submittedName>
        <fullName evidence="5">XRE family transcriptional regulator</fullName>
    </submittedName>
</protein>
<dbReference type="SMART" id="SM00530">
    <property type="entry name" value="HTH_XRE"/>
    <property type="match status" value="1"/>
</dbReference>
<name>A0ABS1SMV3_9MICO</name>
<dbReference type="PANTHER" id="PTHR46797:SF23">
    <property type="entry name" value="HTH-TYPE TRANSCRIPTIONAL REGULATOR SUTR"/>
    <property type="match status" value="1"/>
</dbReference>
<reference evidence="5 6" key="1">
    <citation type="submission" date="2018-09" db="EMBL/GenBank/DDBJ databases">
        <title>Comparative genomics of Leucobacter spp.</title>
        <authorList>
            <person name="Reis A.C."/>
            <person name="Kolvenbach B.A."/>
            <person name="Corvini P.F.X."/>
            <person name="Nunes O.C."/>
        </authorList>
    </citation>
    <scope>NUCLEOTIDE SEQUENCE [LARGE SCALE GENOMIC DNA]</scope>
    <source>
        <strain evidence="5 6">L-1</strain>
    </source>
</reference>
<evidence type="ECO:0000313" key="6">
    <source>
        <dbReference type="Proteomes" id="UP001646141"/>
    </source>
</evidence>
<dbReference type="Pfam" id="PF01381">
    <property type="entry name" value="HTH_3"/>
    <property type="match status" value="1"/>
</dbReference>
<dbReference type="PROSITE" id="PS50943">
    <property type="entry name" value="HTH_CROC1"/>
    <property type="match status" value="1"/>
</dbReference>
<proteinExistence type="predicted"/>
<keyword evidence="6" id="KW-1185">Reference proteome</keyword>
<keyword evidence="3" id="KW-0804">Transcription</keyword>
<gene>
    <name evidence="5" type="ORF">D3226_05915</name>
</gene>
<dbReference type="Gene3D" id="1.10.260.40">
    <property type="entry name" value="lambda repressor-like DNA-binding domains"/>
    <property type="match status" value="1"/>
</dbReference>
<feature type="domain" description="HTH cro/C1-type" evidence="4">
    <location>
        <begin position="22"/>
        <end position="76"/>
    </location>
</feature>